<proteinExistence type="predicted"/>
<sequence length="308" mass="34002">MLFKLFTNATGGRQVLQPTKLIDSRISTKAVVMAITLALWLSACSSKPTEHESQENGVTTPLVVDESISKESLIKGNDATEGTPQSKREPAINLYLQQQADNPIIVAANVLKDYQQAISLMEEKKWPQAQALFDQVILAQPQLSGSYVNKAIIVKQEGKLLAAQVLLNKAIAANSLNLYAHHLQGKVYRLQGKFEQAEQSYLAALAIWPDFAEAHASMAILLELYRGRLLEAHGYYCSYLLLNSDDEEVKRWLAGLEIKIKRAGLEIPKAVPTLVEAQIAEASVELNSDDEQSIDNKTAPPSEEPNHE</sequence>
<dbReference type="PANTHER" id="PTHR44858:SF1">
    <property type="entry name" value="UDP-N-ACETYLGLUCOSAMINE--PEPTIDE N-ACETYLGLUCOSAMINYLTRANSFERASE SPINDLY-RELATED"/>
    <property type="match status" value="1"/>
</dbReference>
<keyword evidence="1" id="KW-0677">Repeat</keyword>
<protein>
    <submittedName>
        <fullName evidence="5">Tetratricopeptide repeat-containing protein</fullName>
    </submittedName>
</protein>
<evidence type="ECO:0000256" key="4">
    <source>
        <dbReference type="SAM" id="MobiDB-lite"/>
    </source>
</evidence>
<dbReference type="InterPro" id="IPR019734">
    <property type="entry name" value="TPR_rpt"/>
</dbReference>
<accession>A0A099KZE2</accession>
<comment type="caution">
    <text evidence="5">The sequence shown here is derived from an EMBL/GenBank/DDBJ whole genome shotgun (WGS) entry which is preliminary data.</text>
</comment>
<feature type="repeat" description="TPR" evidence="3">
    <location>
        <begin position="178"/>
        <end position="211"/>
    </location>
</feature>
<dbReference type="Proteomes" id="UP000029868">
    <property type="component" value="Unassembled WGS sequence"/>
</dbReference>
<evidence type="ECO:0000256" key="3">
    <source>
        <dbReference type="PROSITE-ProRule" id="PRU00339"/>
    </source>
</evidence>
<dbReference type="PANTHER" id="PTHR44858">
    <property type="entry name" value="TETRATRICOPEPTIDE REPEAT PROTEIN 6"/>
    <property type="match status" value="1"/>
</dbReference>
<gene>
    <name evidence="5" type="ORF">GAB14E_2242</name>
</gene>
<dbReference type="PATRIC" id="fig|28229.3.peg.1863"/>
<reference evidence="5 6" key="1">
    <citation type="submission" date="2014-08" db="EMBL/GenBank/DDBJ databases">
        <title>Genomic and Phenotypic Diversity of Colwellia psychrerythraea strains from Disparate Marine Basins.</title>
        <authorList>
            <person name="Techtmann S.M."/>
            <person name="Stelling S.C."/>
            <person name="Utturkar S.M."/>
            <person name="Alshibli N."/>
            <person name="Harris A."/>
            <person name="Brown S.D."/>
            <person name="Hazen T.C."/>
        </authorList>
    </citation>
    <scope>NUCLEOTIDE SEQUENCE [LARGE SCALE GENOMIC DNA]</scope>
    <source>
        <strain evidence="5 6">GAB14E</strain>
    </source>
</reference>
<evidence type="ECO:0000256" key="1">
    <source>
        <dbReference type="ARBA" id="ARBA00022737"/>
    </source>
</evidence>
<dbReference type="SMART" id="SM00028">
    <property type="entry name" value="TPR"/>
    <property type="match status" value="3"/>
</dbReference>
<dbReference type="Gene3D" id="1.25.40.10">
    <property type="entry name" value="Tetratricopeptide repeat domain"/>
    <property type="match status" value="1"/>
</dbReference>
<dbReference type="Pfam" id="PF13414">
    <property type="entry name" value="TPR_11"/>
    <property type="match status" value="1"/>
</dbReference>
<evidence type="ECO:0000256" key="2">
    <source>
        <dbReference type="ARBA" id="ARBA00022803"/>
    </source>
</evidence>
<keyword evidence="2 3" id="KW-0802">TPR repeat</keyword>
<dbReference type="PROSITE" id="PS50005">
    <property type="entry name" value="TPR"/>
    <property type="match status" value="1"/>
</dbReference>
<feature type="region of interest" description="Disordered" evidence="4">
    <location>
        <begin position="285"/>
        <end position="308"/>
    </location>
</feature>
<dbReference type="InterPro" id="IPR011990">
    <property type="entry name" value="TPR-like_helical_dom_sf"/>
</dbReference>
<dbReference type="RefSeq" id="WP_052093613.1">
    <property type="nucleotide sequence ID" value="NZ_JQEC01000016.1"/>
</dbReference>
<dbReference type="AlphaFoldDB" id="A0A099KZE2"/>
<organism evidence="5 6">
    <name type="scientific">Colwellia psychrerythraea</name>
    <name type="common">Vibrio psychroerythus</name>
    <dbReference type="NCBI Taxonomy" id="28229"/>
    <lineage>
        <taxon>Bacteria</taxon>
        <taxon>Pseudomonadati</taxon>
        <taxon>Pseudomonadota</taxon>
        <taxon>Gammaproteobacteria</taxon>
        <taxon>Alteromonadales</taxon>
        <taxon>Colwelliaceae</taxon>
        <taxon>Colwellia</taxon>
    </lineage>
</organism>
<name>A0A099KZE2_COLPS</name>
<dbReference type="OrthoDB" id="255821at2"/>
<evidence type="ECO:0000313" key="5">
    <source>
        <dbReference type="EMBL" id="KGJ95008.1"/>
    </source>
</evidence>
<dbReference type="EMBL" id="JQEC01000016">
    <property type="protein sequence ID" value="KGJ95008.1"/>
    <property type="molecule type" value="Genomic_DNA"/>
</dbReference>
<dbReference type="SUPFAM" id="SSF48452">
    <property type="entry name" value="TPR-like"/>
    <property type="match status" value="1"/>
</dbReference>
<evidence type="ECO:0000313" key="6">
    <source>
        <dbReference type="Proteomes" id="UP000029868"/>
    </source>
</evidence>
<dbReference type="InterPro" id="IPR050498">
    <property type="entry name" value="Ycf3"/>
</dbReference>